<proteinExistence type="predicted"/>
<sequence>MSHLSSIPDFVEITTFIQERVATLRQPARQWADLARLSLQGQPHDAQRLSELEARINAIRAELRGVVLVASEHFTEEQLHILRKQAGISKFAWRAFQSKRPVTTKHGFSLIIY</sequence>
<protein>
    <submittedName>
        <fullName evidence="1">Uncharacterized protein</fullName>
    </submittedName>
</protein>
<accession>A0A401ZTN6</accession>
<organism evidence="1 2">
    <name type="scientific">Tengunoibacter tsumagoiensis</name>
    <dbReference type="NCBI Taxonomy" id="2014871"/>
    <lineage>
        <taxon>Bacteria</taxon>
        <taxon>Bacillati</taxon>
        <taxon>Chloroflexota</taxon>
        <taxon>Ktedonobacteria</taxon>
        <taxon>Ktedonobacterales</taxon>
        <taxon>Dictyobacteraceae</taxon>
        <taxon>Tengunoibacter</taxon>
    </lineage>
</organism>
<comment type="caution">
    <text evidence="1">The sequence shown here is derived from an EMBL/GenBank/DDBJ whole genome shotgun (WGS) entry which is preliminary data.</text>
</comment>
<evidence type="ECO:0000313" key="2">
    <source>
        <dbReference type="Proteomes" id="UP000287352"/>
    </source>
</evidence>
<reference evidence="2" key="1">
    <citation type="submission" date="2018-12" db="EMBL/GenBank/DDBJ databases">
        <title>Tengunoibacter tsumagoiensis gen. nov., sp. nov., Dictyobacter kobayashii sp. nov., D. alpinus sp. nov., and D. joshuensis sp. nov. and description of Dictyobacteraceae fam. nov. within the order Ktedonobacterales isolated from Tengu-no-mugimeshi.</title>
        <authorList>
            <person name="Wang C.M."/>
            <person name="Zheng Y."/>
            <person name="Sakai Y."/>
            <person name="Toyoda A."/>
            <person name="Minakuchi Y."/>
            <person name="Abe K."/>
            <person name="Yokota A."/>
            <person name="Yabe S."/>
        </authorList>
    </citation>
    <scope>NUCLEOTIDE SEQUENCE [LARGE SCALE GENOMIC DNA]</scope>
    <source>
        <strain evidence="2">Uno3</strain>
    </source>
</reference>
<dbReference type="Proteomes" id="UP000287352">
    <property type="component" value="Unassembled WGS sequence"/>
</dbReference>
<dbReference type="EMBL" id="BIFR01000001">
    <property type="protein sequence ID" value="GCE10172.1"/>
    <property type="molecule type" value="Genomic_DNA"/>
</dbReference>
<keyword evidence="2" id="KW-1185">Reference proteome</keyword>
<gene>
    <name evidence="1" type="ORF">KTT_00310</name>
</gene>
<dbReference type="OrthoDB" id="162555at2"/>
<dbReference type="RefSeq" id="WP_126577794.1">
    <property type="nucleotide sequence ID" value="NZ_BIFR01000001.1"/>
</dbReference>
<name>A0A401ZTN6_9CHLR</name>
<evidence type="ECO:0000313" key="1">
    <source>
        <dbReference type="EMBL" id="GCE10172.1"/>
    </source>
</evidence>
<dbReference type="AlphaFoldDB" id="A0A401ZTN6"/>